<evidence type="ECO:0000256" key="1">
    <source>
        <dbReference type="ARBA" id="ARBA00022490"/>
    </source>
</evidence>
<dbReference type="RefSeq" id="WP_007239501.1">
    <property type="nucleotide sequence ID" value="NZ_BAFB01000152.1"/>
</dbReference>
<feature type="domain" description="Exonuclease VII large subunit C-terminal" evidence="8">
    <location>
        <begin position="157"/>
        <end position="358"/>
    </location>
</feature>
<feature type="region of interest" description="Disordered" evidence="7">
    <location>
        <begin position="430"/>
        <end position="473"/>
    </location>
</feature>
<dbReference type="Proteomes" id="UP000005038">
    <property type="component" value="Unassembled WGS sequence"/>
</dbReference>
<protein>
    <recommendedName>
        <fullName evidence="5">Exodeoxyribonuclease 7 large subunit</fullName>
        <ecNumber evidence="5">3.1.11.6</ecNumber>
    </recommendedName>
    <alternativeName>
        <fullName evidence="5">Exodeoxyribonuclease VII large subunit</fullName>
        <shortName evidence="5">Exonuclease VII large subunit</shortName>
    </alternativeName>
</protein>
<name>H5TP69_GORO1</name>
<proteinExistence type="inferred from homology"/>
<evidence type="ECO:0000313" key="10">
    <source>
        <dbReference type="EMBL" id="GAB35277.1"/>
    </source>
</evidence>
<accession>H5TP69</accession>
<sequence length="473" mass="51088">MTSAHGTPTGNNPADSSTRGSASRDSGNKHSGNNADNPWPVRTVNRKIAEWINRLGQIWVEGQVTQVSRRPGTRTSFLTLRDPAADISITVTCNPDLLMRTEVPVTEGSHVVMLGRPDFYAGRGTISLRVTDIRPIGIGQLLLRIERLKQLLAAEGLLDPRLKRRLPFLPRTVGLISGRASAAQRDVMTVAAARWSQVRFAVRDAPVQGPTAVPRILAHLAELDADPDVDVIVIARGGGSVEDLLPFSDETLLRAVVACSTPVISAIGHEPDNPLLDLVADVRAATPTDAAKRVVPDVTAELAGIAEMRRRSAHALRNWVHREERVISGLRARPVLANPFTMIDRRSDDVERMRRDIRRDVVRMVDAEERRVEHLSARLSTLGPAQTLARGYAVVQRVDTGEPHVVTSTDQMPAGARLRIRVGDGAALAQVSDGTTDPADGIKNPADGTTDPADGIKNPADGTGNCSTKRSTT</sequence>
<feature type="compositionally biased region" description="Polar residues" evidence="7">
    <location>
        <begin position="464"/>
        <end position="473"/>
    </location>
</feature>
<dbReference type="PANTHER" id="PTHR30008">
    <property type="entry name" value="EXODEOXYRIBONUCLEASE 7 LARGE SUBUNIT"/>
    <property type="match status" value="1"/>
</dbReference>
<organism evidence="10 11">
    <name type="scientific">Gordonia otitidis (strain DSM 44809 / CCUG 52243 / JCM 12355 / NBRC 100426 / IFM 10032)</name>
    <dbReference type="NCBI Taxonomy" id="1108044"/>
    <lineage>
        <taxon>Bacteria</taxon>
        <taxon>Bacillati</taxon>
        <taxon>Actinomycetota</taxon>
        <taxon>Actinomycetes</taxon>
        <taxon>Mycobacteriales</taxon>
        <taxon>Gordoniaceae</taxon>
        <taxon>Gordonia</taxon>
    </lineage>
</organism>
<evidence type="ECO:0000256" key="4">
    <source>
        <dbReference type="ARBA" id="ARBA00022839"/>
    </source>
</evidence>
<keyword evidence="1 5" id="KW-0963">Cytoplasm</keyword>
<evidence type="ECO:0000259" key="8">
    <source>
        <dbReference type="Pfam" id="PF02601"/>
    </source>
</evidence>
<evidence type="ECO:0000256" key="2">
    <source>
        <dbReference type="ARBA" id="ARBA00022722"/>
    </source>
</evidence>
<dbReference type="EC" id="3.1.11.6" evidence="5"/>
<dbReference type="GO" id="GO:0008855">
    <property type="term" value="F:exodeoxyribonuclease VII activity"/>
    <property type="evidence" value="ECO:0007669"/>
    <property type="project" value="UniProtKB-UniRule"/>
</dbReference>
<evidence type="ECO:0000256" key="3">
    <source>
        <dbReference type="ARBA" id="ARBA00022801"/>
    </source>
</evidence>
<keyword evidence="2 5" id="KW-0540">Nuclease</keyword>
<comment type="subunit">
    <text evidence="5">Heterooligomer composed of large and small subunits.</text>
</comment>
<keyword evidence="11" id="KW-1185">Reference proteome</keyword>
<evidence type="ECO:0000256" key="5">
    <source>
        <dbReference type="HAMAP-Rule" id="MF_00378"/>
    </source>
</evidence>
<comment type="subcellular location">
    <subcellularLocation>
        <location evidence="5 6">Cytoplasm</location>
    </subcellularLocation>
</comment>
<dbReference type="STRING" id="1108044.GOOTI_152_00260"/>
<evidence type="ECO:0000313" key="11">
    <source>
        <dbReference type="Proteomes" id="UP000005038"/>
    </source>
</evidence>
<feature type="compositionally biased region" description="Polar residues" evidence="7">
    <location>
        <begin position="1"/>
        <end position="36"/>
    </location>
</feature>
<evidence type="ECO:0000256" key="6">
    <source>
        <dbReference type="RuleBase" id="RU004355"/>
    </source>
</evidence>
<evidence type="ECO:0000259" key="9">
    <source>
        <dbReference type="Pfam" id="PF13742"/>
    </source>
</evidence>
<dbReference type="InterPro" id="IPR020579">
    <property type="entry name" value="Exonuc_VII_lsu_C"/>
</dbReference>
<comment type="function">
    <text evidence="5">Bidirectionally degrades single-stranded DNA into large acid-insoluble oligonucleotides, which are then degraded further into small acid-soluble oligonucleotides.</text>
</comment>
<comment type="caution">
    <text evidence="10">The sequence shown here is derived from an EMBL/GenBank/DDBJ whole genome shotgun (WGS) entry which is preliminary data.</text>
</comment>
<dbReference type="InterPro" id="IPR003753">
    <property type="entry name" value="Exonuc_VII_L"/>
</dbReference>
<dbReference type="InterPro" id="IPR025824">
    <property type="entry name" value="OB-fold_nuc-bd_dom"/>
</dbReference>
<dbReference type="GO" id="GO:0009318">
    <property type="term" value="C:exodeoxyribonuclease VII complex"/>
    <property type="evidence" value="ECO:0007669"/>
    <property type="project" value="UniProtKB-UniRule"/>
</dbReference>
<comment type="catalytic activity">
    <reaction evidence="5 6">
        <text>Exonucleolytic cleavage in either 5'- to 3'- or 3'- to 5'-direction to yield nucleoside 5'-phosphates.</text>
        <dbReference type="EC" id="3.1.11.6"/>
    </reaction>
</comment>
<comment type="similarity">
    <text evidence="5 6">Belongs to the XseA family.</text>
</comment>
<dbReference type="GO" id="GO:0003676">
    <property type="term" value="F:nucleic acid binding"/>
    <property type="evidence" value="ECO:0007669"/>
    <property type="project" value="InterPro"/>
</dbReference>
<dbReference type="Pfam" id="PF13742">
    <property type="entry name" value="tRNA_anti_2"/>
    <property type="match status" value="1"/>
</dbReference>
<dbReference type="GO" id="GO:0006308">
    <property type="term" value="P:DNA catabolic process"/>
    <property type="evidence" value="ECO:0007669"/>
    <property type="project" value="UniProtKB-UniRule"/>
</dbReference>
<dbReference type="GO" id="GO:0005737">
    <property type="term" value="C:cytoplasm"/>
    <property type="evidence" value="ECO:0007669"/>
    <property type="project" value="UniProtKB-SubCell"/>
</dbReference>
<dbReference type="EMBL" id="BAFB01000152">
    <property type="protein sequence ID" value="GAB35277.1"/>
    <property type="molecule type" value="Genomic_DNA"/>
</dbReference>
<dbReference type="HAMAP" id="MF_00378">
    <property type="entry name" value="Exonuc_7_L"/>
    <property type="match status" value="1"/>
</dbReference>
<dbReference type="PANTHER" id="PTHR30008:SF0">
    <property type="entry name" value="EXODEOXYRIBONUCLEASE 7 LARGE SUBUNIT"/>
    <property type="match status" value="1"/>
</dbReference>
<feature type="region of interest" description="Disordered" evidence="7">
    <location>
        <begin position="1"/>
        <end position="40"/>
    </location>
</feature>
<reference evidence="10" key="1">
    <citation type="submission" date="2012-02" db="EMBL/GenBank/DDBJ databases">
        <title>Whole genome shotgun sequence of Gordonia otitidis NBRC 100426.</title>
        <authorList>
            <person name="Yoshida I."/>
            <person name="Hosoyama A."/>
            <person name="Tsuchikane K."/>
            <person name="Katsumata H."/>
            <person name="Yamazaki S."/>
            <person name="Fujita N."/>
        </authorList>
    </citation>
    <scope>NUCLEOTIDE SEQUENCE [LARGE SCALE GENOMIC DNA]</scope>
    <source>
        <strain evidence="10">NBRC 100426</strain>
    </source>
</reference>
<evidence type="ECO:0000256" key="7">
    <source>
        <dbReference type="SAM" id="MobiDB-lite"/>
    </source>
</evidence>
<keyword evidence="3 5" id="KW-0378">Hydrolase</keyword>
<dbReference type="Pfam" id="PF02601">
    <property type="entry name" value="Exonuc_VII_L"/>
    <property type="match status" value="1"/>
</dbReference>
<dbReference type="NCBIfam" id="TIGR00237">
    <property type="entry name" value="xseA"/>
    <property type="match status" value="1"/>
</dbReference>
<gene>
    <name evidence="5 10" type="primary">xseA</name>
    <name evidence="10" type="ORF">GOOTI_152_00260</name>
</gene>
<dbReference type="CDD" id="cd04489">
    <property type="entry name" value="ExoVII_LU_OBF"/>
    <property type="match status" value="1"/>
</dbReference>
<feature type="domain" description="OB-fold nucleic acid binding" evidence="9">
    <location>
        <begin position="40"/>
        <end position="134"/>
    </location>
</feature>
<keyword evidence="4 5" id="KW-0269">Exonuclease</keyword>
<dbReference type="AlphaFoldDB" id="H5TP69"/>